<keyword evidence="11" id="KW-1185">Reference proteome</keyword>
<organism evidence="10 11">
    <name type="scientific">Streptomyces poriferorum</name>
    <dbReference type="NCBI Taxonomy" id="2798799"/>
    <lineage>
        <taxon>Bacteria</taxon>
        <taxon>Bacillati</taxon>
        <taxon>Actinomycetota</taxon>
        <taxon>Actinomycetes</taxon>
        <taxon>Kitasatosporales</taxon>
        <taxon>Streptomycetaceae</taxon>
        <taxon>Streptomyces</taxon>
    </lineage>
</organism>
<evidence type="ECO:0000256" key="4">
    <source>
        <dbReference type="ARBA" id="ARBA00022840"/>
    </source>
</evidence>
<name>A0ABY9IME7_9ACTN</name>
<dbReference type="RefSeq" id="WP_306106123.1">
    <property type="nucleotide sequence ID" value="NZ_CP120988.1"/>
</dbReference>
<evidence type="ECO:0000313" key="11">
    <source>
        <dbReference type="Proteomes" id="UP001235744"/>
    </source>
</evidence>
<evidence type="ECO:0000313" key="10">
    <source>
        <dbReference type="EMBL" id="WLQ55348.1"/>
    </source>
</evidence>
<evidence type="ECO:0000256" key="2">
    <source>
        <dbReference type="ARBA" id="ARBA00022692"/>
    </source>
</evidence>
<dbReference type="InterPro" id="IPR003593">
    <property type="entry name" value="AAA+_ATPase"/>
</dbReference>
<evidence type="ECO:0000259" key="9">
    <source>
        <dbReference type="PROSITE" id="PS50893"/>
    </source>
</evidence>
<dbReference type="InterPro" id="IPR036640">
    <property type="entry name" value="ABC1_TM_sf"/>
</dbReference>
<evidence type="ECO:0000256" key="3">
    <source>
        <dbReference type="ARBA" id="ARBA00022741"/>
    </source>
</evidence>
<evidence type="ECO:0000256" key="7">
    <source>
        <dbReference type="SAM" id="MobiDB-lite"/>
    </source>
</evidence>
<accession>A0ABY9IME7</accession>
<dbReference type="PROSITE" id="PS50893">
    <property type="entry name" value="ABC_TRANSPORTER_2"/>
    <property type="match status" value="1"/>
</dbReference>
<dbReference type="SMART" id="SM00382">
    <property type="entry name" value="AAA"/>
    <property type="match status" value="1"/>
</dbReference>
<dbReference type="Gene3D" id="3.40.50.300">
    <property type="entry name" value="P-loop containing nucleotide triphosphate hydrolases"/>
    <property type="match status" value="1"/>
</dbReference>
<keyword evidence="4 10" id="KW-0067">ATP-binding</keyword>
<sequence>MRPAHHVTEPGWFGRRADRWRSVGRLLRHTHPALLTATIALHITVGLLPVVFIAWTSRLISRVPDALSSSGGSGWAVLGLAPLLAVCAFVVQQLLAPFQSALGELVTRQVDGACIARLMRCALTGLPVAELERQDVLDILSDARGGFERVSPTPGDAAAGALALIARYAQLTGASVMVALVLGPGPGALVAVTALVIRFGQRGSLDRFGALRIGLAGERRKLNYLRRTAGGPALAKEARMLGLLPWLRERHTAQARGYLDPLWEGRRRLLFRPFVGLAAVGLVGGGGSLYVLAREGANGSLSLLQLSVALQAVLIPMRFGVYFPESDVQTRDGLAAYHALTRLESMAAGGPAGPERQDGALATVPEGPIRFEDVSFRYQDDGPDVLSGLDLVLEHGRSTAVVGLNGAGKTTLVKLLARLHEPSVGRITAGGTPLSGFPAADWHRRIAVIFQDFTRYQLTAAENIGLGRPDRMDDREALLAAAGRAGAREVIERLPNGLDTVLSGQYENGSDLSGGQWQRVALSRALLAVDAGASLLILDEPTAQLDVRAEAAFFDRFLEMTEGITSVIVAHRFSSVRRADRIVVLADGAVAESGTHEELMALDGRYADLFRIQAERFAEEQAEAAAARATAGTLPRAAQPVPTPEGAR</sequence>
<comment type="subcellular location">
    <subcellularLocation>
        <location evidence="1">Cell membrane</location>
        <topology evidence="1">Multi-pass membrane protein</topology>
    </subcellularLocation>
</comment>
<evidence type="ECO:0000256" key="5">
    <source>
        <dbReference type="ARBA" id="ARBA00022989"/>
    </source>
</evidence>
<dbReference type="InterPro" id="IPR003439">
    <property type="entry name" value="ABC_transporter-like_ATP-bd"/>
</dbReference>
<dbReference type="PANTHER" id="PTHR43394">
    <property type="entry name" value="ATP-DEPENDENT PERMEASE MDL1, MITOCHONDRIAL"/>
    <property type="match status" value="1"/>
</dbReference>
<feature type="transmembrane region" description="Helical" evidence="8">
    <location>
        <begin position="33"/>
        <end position="55"/>
    </location>
</feature>
<dbReference type="Proteomes" id="UP001235744">
    <property type="component" value="Chromosome"/>
</dbReference>
<dbReference type="Gene3D" id="1.20.1560.10">
    <property type="entry name" value="ABC transporter type 1, transmembrane domain"/>
    <property type="match status" value="1"/>
</dbReference>
<feature type="compositionally biased region" description="Low complexity" evidence="7">
    <location>
        <begin position="623"/>
        <end position="638"/>
    </location>
</feature>
<dbReference type="EMBL" id="CP120988">
    <property type="protein sequence ID" value="WLQ55348.1"/>
    <property type="molecule type" value="Genomic_DNA"/>
</dbReference>
<reference evidence="10 11" key="1">
    <citation type="submission" date="2023-03" db="EMBL/GenBank/DDBJ databases">
        <title>Isolation and description of six Streptomyces strains from soil environments, able to metabolize different microbial glucans.</title>
        <authorList>
            <person name="Widen T."/>
            <person name="Larsbrink J."/>
        </authorList>
    </citation>
    <scope>NUCLEOTIDE SEQUENCE [LARGE SCALE GENOMIC DNA]</scope>
    <source>
        <strain evidence="10 11">Alt2</strain>
    </source>
</reference>
<dbReference type="Pfam" id="PF00005">
    <property type="entry name" value="ABC_tran"/>
    <property type="match status" value="1"/>
</dbReference>
<feature type="domain" description="ABC transporter" evidence="9">
    <location>
        <begin position="369"/>
        <end position="612"/>
    </location>
</feature>
<gene>
    <name evidence="10" type="ORF">P8A19_07800</name>
</gene>
<keyword evidence="6 8" id="KW-0472">Membrane</keyword>
<feature type="transmembrane region" description="Helical" evidence="8">
    <location>
        <begin position="176"/>
        <end position="197"/>
    </location>
</feature>
<dbReference type="PROSITE" id="PS00211">
    <property type="entry name" value="ABC_TRANSPORTER_1"/>
    <property type="match status" value="1"/>
</dbReference>
<dbReference type="GO" id="GO:0005524">
    <property type="term" value="F:ATP binding"/>
    <property type="evidence" value="ECO:0007669"/>
    <property type="project" value="UniProtKB-KW"/>
</dbReference>
<protein>
    <submittedName>
        <fullName evidence="10">ABC transporter ATP-binding protein</fullName>
    </submittedName>
</protein>
<dbReference type="InterPro" id="IPR017871">
    <property type="entry name" value="ABC_transporter-like_CS"/>
</dbReference>
<keyword evidence="3" id="KW-0547">Nucleotide-binding</keyword>
<feature type="transmembrane region" description="Helical" evidence="8">
    <location>
        <begin position="75"/>
        <end position="95"/>
    </location>
</feature>
<feature type="region of interest" description="Disordered" evidence="7">
    <location>
        <begin position="623"/>
        <end position="648"/>
    </location>
</feature>
<evidence type="ECO:0000256" key="8">
    <source>
        <dbReference type="SAM" id="Phobius"/>
    </source>
</evidence>
<dbReference type="SUPFAM" id="SSF52540">
    <property type="entry name" value="P-loop containing nucleoside triphosphate hydrolases"/>
    <property type="match status" value="1"/>
</dbReference>
<feature type="transmembrane region" description="Helical" evidence="8">
    <location>
        <begin position="274"/>
        <end position="293"/>
    </location>
</feature>
<dbReference type="PANTHER" id="PTHR43394:SF1">
    <property type="entry name" value="ATP-BINDING CASSETTE SUB-FAMILY B MEMBER 10, MITOCHONDRIAL"/>
    <property type="match status" value="1"/>
</dbReference>
<evidence type="ECO:0000256" key="1">
    <source>
        <dbReference type="ARBA" id="ARBA00004651"/>
    </source>
</evidence>
<keyword evidence="2 8" id="KW-0812">Transmembrane</keyword>
<keyword evidence="5 8" id="KW-1133">Transmembrane helix</keyword>
<dbReference type="InterPro" id="IPR027417">
    <property type="entry name" value="P-loop_NTPase"/>
</dbReference>
<evidence type="ECO:0000256" key="6">
    <source>
        <dbReference type="ARBA" id="ARBA00023136"/>
    </source>
</evidence>
<proteinExistence type="predicted"/>
<dbReference type="InterPro" id="IPR039421">
    <property type="entry name" value="Type_1_exporter"/>
</dbReference>